<feature type="non-terminal residue" evidence="1">
    <location>
        <position position="1"/>
    </location>
</feature>
<name>A0A165YHH7_9AGAM</name>
<sequence length="49" mass="5321">CSQMCSLGAHRDAILGSLGIERRKRTTISAELAAKPKLLLFLGEELHSV</sequence>
<protein>
    <submittedName>
        <fullName evidence="1">Uncharacterized protein</fullName>
    </submittedName>
</protein>
<dbReference type="Proteomes" id="UP000076532">
    <property type="component" value="Unassembled WGS sequence"/>
</dbReference>
<reference evidence="1 2" key="1">
    <citation type="journal article" date="2016" name="Mol. Biol. Evol.">
        <title>Comparative Genomics of Early-Diverging Mushroom-Forming Fungi Provides Insights into the Origins of Lignocellulose Decay Capabilities.</title>
        <authorList>
            <person name="Nagy L.G."/>
            <person name="Riley R."/>
            <person name="Tritt A."/>
            <person name="Adam C."/>
            <person name="Daum C."/>
            <person name="Floudas D."/>
            <person name="Sun H."/>
            <person name="Yadav J.S."/>
            <person name="Pangilinan J."/>
            <person name="Larsson K.H."/>
            <person name="Matsuura K."/>
            <person name="Barry K."/>
            <person name="Labutti K."/>
            <person name="Kuo R."/>
            <person name="Ohm R.A."/>
            <person name="Bhattacharya S.S."/>
            <person name="Shirouzu T."/>
            <person name="Yoshinaga Y."/>
            <person name="Martin F.M."/>
            <person name="Grigoriev I.V."/>
            <person name="Hibbett D.S."/>
        </authorList>
    </citation>
    <scope>NUCLEOTIDE SEQUENCE [LARGE SCALE GENOMIC DNA]</scope>
    <source>
        <strain evidence="1 2">CBS 109695</strain>
    </source>
</reference>
<evidence type="ECO:0000313" key="1">
    <source>
        <dbReference type="EMBL" id="KZP09564.1"/>
    </source>
</evidence>
<evidence type="ECO:0000313" key="2">
    <source>
        <dbReference type="Proteomes" id="UP000076532"/>
    </source>
</evidence>
<keyword evidence="2" id="KW-1185">Reference proteome</keyword>
<dbReference type="AlphaFoldDB" id="A0A165YHH7"/>
<dbReference type="OrthoDB" id="3021753at2759"/>
<gene>
    <name evidence="1" type="ORF">FIBSPDRAFT_759795</name>
</gene>
<organism evidence="1 2">
    <name type="scientific">Athelia psychrophila</name>
    <dbReference type="NCBI Taxonomy" id="1759441"/>
    <lineage>
        <taxon>Eukaryota</taxon>
        <taxon>Fungi</taxon>
        <taxon>Dikarya</taxon>
        <taxon>Basidiomycota</taxon>
        <taxon>Agaricomycotina</taxon>
        <taxon>Agaricomycetes</taxon>
        <taxon>Agaricomycetidae</taxon>
        <taxon>Atheliales</taxon>
        <taxon>Atheliaceae</taxon>
        <taxon>Athelia</taxon>
    </lineage>
</organism>
<proteinExistence type="predicted"/>
<dbReference type="STRING" id="436010.A0A165YHH7"/>
<dbReference type="EMBL" id="KV417697">
    <property type="protein sequence ID" value="KZP09564.1"/>
    <property type="molecule type" value="Genomic_DNA"/>
</dbReference>
<accession>A0A165YHH7</accession>